<name>A0A0E9S1N9_ANGAN</name>
<reference evidence="1" key="2">
    <citation type="journal article" date="2015" name="Fish Shellfish Immunol.">
        <title>Early steps in the European eel (Anguilla anguilla)-Vibrio vulnificus interaction in the gills: Role of the RtxA13 toxin.</title>
        <authorList>
            <person name="Callol A."/>
            <person name="Pajuelo D."/>
            <person name="Ebbesson L."/>
            <person name="Teles M."/>
            <person name="MacKenzie S."/>
            <person name="Amaro C."/>
        </authorList>
    </citation>
    <scope>NUCLEOTIDE SEQUENCE</scope>
</reference>
<proteinExistence type="predicted"/>
<dbReference type="AlphaFoldDB" id="A0A0E9S1N9"/>
<organism evidence="1">
    <name type="scientific">Anguilla anguilla</name>
    <name type="common">European freshwater eel</name>
    <name type="synonym">Muraena anguilla</name>
    <dbReference type="NCBI Taxonomy" id="7936"/>
    <lineage>
        <taxon>Eukaryota</taxon>
        <taxon>Metazoa</taxon>
        <taxon>Chordata</taxon>
        <taxon>Craniata</taxon>
        <taxon>Vertebrata</taxon>
        <taxon>Euteleostomi</taxon>
        <taxon>Actinopterygii</taxon>
        <taxon>Neopterygii</taxon>
        <taxon>Teleostei</taxon>
        <taxon>Anguilliformes</taxon>
        <taxon>Anguillidae</taxon>
        <taxon>Anguilla</taxon>
    </lineage>
</organism>
<dbReference type="EMBL" id="GBXM01074149">
    <property type="protein sequence ID" value="JAH34428.1"/>
    <property type="molecule type" value="Transcribed_RNA"/>
</dbReference>
<sequence>MRWDDPTLPSSSDLIIPSC</sequence>
<reference evidence="1" key="1">
    <citation type="submission" date="2014-11" db="EMBL/GenBank/DDBJ databases">
        <authorList>
            <person name="Amaro Gonzalez C."/>
        </authorList>
    </citation>
    <scope>NUCLEOTIDE SEQUENCE</scope>
</reference>
<accession>A0A0E9S1N9</accession>
<evidence type="ECO:0000313" key="1">
    <source>
        <dbReference type="EMBL" id="JAH34428.1"/>
    </source>
</evidence>
<protein>
    <submittedName>
        <fullName evidence="1">Uncharacterized protein</fullName>
    </submittedName>
</protein>